<keyword evidence="2" id="KW-1185">Reference proteome</keyword>
<gene>
    <name evidence="1" type="ORF">Ani05nite_79600</name>
</gene>
<reference evidence="1" key="1">
    <citation type="submission" date="2021-01" db="EMBL/GenBank/DDBJ databases">
        <title>Whole genome shotgun sequence of Actinoplanes nipponensis NBRC 14063.</title>
        <authorList>
            <person name="Komaki H."/>
            <person name="Tamura T."/>
        </authorList>
    </citation>
    <scope>NUCLEOTIDE SEQUENCE</scope>
    <source>
        <strain evidence="1">NBRC 14063</strain>
    </source>
</reference>
<evidence type="ECO:0000313" key="2">
    <source>
        <dbReference type="Proteomes" id="UP000647172"/>
    </source>
</evidence>
<organism evidence="1 2">
    <name type="scientific">Actinoplanes nipponensis</name>
    <dbReference type="NCBI Taxonomy" id="135950"/>
    <lineage>
        <taxon>Bacteria</taxon>
        <taxon>Bacillati</taxon>
        <taxon>Actinomycetota</taxon>
        <taxon>Actinomycetes</taxon>
        <taxon>Micromonosporales</taxon>
        <taxon>Micromonosporaceae</taxon>
        <taxon>Actinoplanes</taxon>
    </lineage>
</organism>
<dbReference type="Gene3D" id="1.20.1440.110">
    <property type="entry name" value="acylaminoacyl peptidase"/>
    <property type="match status" value="1"/>
</dbReference>
<dbReference type="InterPro" id="IPR029058">
    <property type="entry name" value="AB_hydrolase_fold"/>
</dbReference>
<evidence type="ECO:0000313" key="1">
    <source>
        <dbReference type="EMBL" id="GIE54426.1"/>
    </source>
</evidence>
<dbReference type="EMBL" id="BOMQ01000102">
    <property type="protein sequence ID" value="GIE54426.1"/>
    <property type="molecule type" value="Genomic_DNA"/>
</dbReference>
<proteinExistence type="predicted"/>
<comment type="caution">
    <text evidence="1">The sequence shown here is derived from an EMBL/GenBank/DDBJ whole genome shotgun (WGS) entry which is preliminary data.</text>
</comment>
<dbReference type="Proteomes" id="UP000647172">
    <property type="component" value="Unassembled WGS sequence"/>
</dbReference>
<name>A0A919MR94_9ACTN</name>
<dbReference type="SUPFAM" id="SSF53474">
    <property type="entry name" value="alpha/beta-Hydrolases"/>
    <property type="match status" value="1"/>
</dbReference>
<sequence>MTAPATRSPGRLALRRNQRSMPPARMLTQGMDFTDVFELQERTGAGEDWSATLVELGDRQSARAAAAAARAHPATAAEAFLLAAACYRCAHSTLIRDDEQMRDLFGRSAAAFARAMALRRPAGERIMIEGWVHGWRLRGSAGGTAPACVVVLGGNTGWAESHETSARHLLARGLDVVLADIPGQGGVRLVDGVPFRDDEQQVEALRRVVAAARRYGYQRIGILGHSAGAYWAALGAARIAAIDAACCVSGSDVPGAPVVRFASGAHVFGAMCGLTDAAAAQARAAAWRWPEDARVDRPTLLLHGGKDLIYPLGHAGQLAGRVRPGLAETVVFARGGHCLYEIQSEKMACLADWLHDRLG</sequence>
<protein>
    <submittedName>
        <fullName evidence="1">Uncharacterized protein</fullName>
    </submittedName>
</protein>
<accession>A0A919MR94</accession>
<dbReference type="RefSeq" id="WP_203777230.1">
    <property type="nucleotide sequence ID" value="NZ_BAAAYJ010000090.1"/>
</dbReference>
<dbReference type="AlphaFoldDB" id="A0A919MR94"/>
<dbReference type="Gene3D" id="3.40.50.1820">
    <property type="entry name" value="alpha/beta hydrolase"/>
    <property type="match status" value="1"/>
</dbReference>